<dbReference type="EMBL" id="GBRH01188685">
    <property type="protein sequence ID" value="JAE09211.1"/>
    <property type="molecule type" value="Transcribed_RNA"/>
</dbReference>
<name>A0A0A9FGH1_ARUDO</name>
<reference evidence="1" key="1">
    <citation type="submission" date="2014-09" db="EMBL/GenBank/DDBJ databases">
        <authorList>
            <person name="Magalhaes I.L.F."/>
            <person name="Oliveira U."/>
            <person name="Santos F.R."/>
            <person name="Vidigal T.H.D.A."/>
            <person name="Brescovit A.D."/>
            <person name="Santos A.J."/>
        </authorList>
    </citation>
    <scope>NUCLEOTIDE SEQUENCE</scope>
    <source>
        <tissue evidence="1">Shoot tissue taken approximately 20 cm above the soil surface</tissue>
    </source>
</reference>
<protein>
    <submittedName>
        <fullName evidence="1">Uncharacterized protein</fullName>
    </submittedName>
</protein>
<sequence>MSLDPPPVRSIESLGGLAFHHFSSVGI</sequence>
<proteinExistence type="predicted"/>
<organism evidence="1">
    <name type="scientific">Arundo donax</name>
    <name type="common">Giant reed</name>
    <name type="synonym">Donax arundinaceus</name>
    <dbReference type="NCBI Taxonomy" id="35708"/>
    <lineage>
        <taxon>Eukaryota</taxon>
        <taxon>Viridiplantae</taxon>
        <taxon>Streptophyta</taxon>
        <taxon>Embryophyta</taxon>
        <taxon>Tracheophyta</taxon>
        <taxon>Spermatophyta</taxon>
        <taxon>Magnoliopsida</taxon>
        <taxon>Liliopsida</taxon>
        <taxon>Poales</taxon>
        <taxon>Poaceae</taxon>
        <taxon>PACMAD clade</taxon>
        <taxon>Arundinoideae</taxon>
        <taxon>Arundineae</taxon>
        <taxon>Arundo</taxon>
    </lineage>
</organism>
<accession>A0A0A9FGH1</accession>
<evidence type="ECO:0000313" key="1">
    <source>
        <dbReference type="EMBL" id="JAE09211.1"/>
    </source>
</evidence>
<reference evidence="1" key="2">
    <citation type="journal article" date="2015" name="Data Brief">
        <title>Shoot transcriptome of the giant reed, Arundo donax.</title>
        <authorList>
            <person name="Barrero R.A."/>
            <person name="Guerrero F.D."/>
            <person name="Moolhuijzen P."/>
            <person name="Goolsby J.A."/>
            <person name="Tidwell J."/>
            <person name="Bellgard S.E."/>
            <person name="Bellgard M.I."/>
        </authorList>
    </citation>
    <scope>NUCLEOTIDE SEQUENCE</scope>
    <source>
        <tissue evidence="1">Shoot tissue taken approximately 20 cm above the soil surface</tissue>
    </source>
</reference>
<dbReference type="AlphaFoldDB" id="A0A0A9FGH1"/>